<gene>
    <name evidence="5" type="ORF">BGC07_04975</name>
</gene>
<evidence type="ECO:0000256" key="2">
    <source>
        <dbReference type="ARBA" id="ARBA00022729"/>
    </source>
</evidence>
<feature type="signal peptide" evidence="3">
    <location>
        <begin position="1"/>
        <end position="22"/>
    </location>
</feature>
<accession>A0ABX3A0L7</accession>
<reference evidence="5 6" key="1">
    <citation type="submission" date="2016-08" db="EMBL/GenBank/DDBJ databases">
        <title>Draft genome sequence of Candidatus Piscirickettsia litoralis, from seawater.</title>
        <authorList>
            <person name="Wan X."/>
            <person name="Lee A.J."/>
            <person name="Hou S."/>
            <person name="Donachie S.P."/>
        </authorList>
    </citation>
    <scope>NUCLEOTIDE SEQUENCE [LARGE SCALE GENOMIC DNA]</scope>
    <source>
        <strain evidence="5 6">Y2</strain>
    </source>
</reference>
<feature type="chain" id="PRO_5045225311" evidence="3">
    <location>
        <begin position="23"/>
        <end position="259"/>
    </location>
</feature>
<dbReference type="EMBL" id="MDTU01000001">
    <property type="protein sequence ID" value="ODN42402.1"/>
    <property type="molecule type" value="Genomic_DNA"/>
</dbReference>
<proteinExistence type="inferred from homology"/>
<dbReference type="InterPro" id="IPR001638">
    <property type="entry name" value="Solute-binding_3/MltF_N"/>
</dbReference>
<evidence type="ECO:0000313" key="6">
    <source>
        <dbReference type="Proteomes" id="UP000094329"/>
    </source>
</evidence>
<dbReference type="PANTHER" id="PTHR35936">
    <property type="entry name" value="MEMBRANE-BOUND LYTIC MUREIN TRANSGLYCOSYLASE F"/>
    <property type="match status" value="1"/>
</dbReference>
<evidence type="ECO:0000256" key="1">
    <source>
        <dbReference type="ARBA" id="ARBA00010333"/>
    </source>
</evidence>
<organism evidence="5 6">
    <name type="scientific">Piscirickettsia litoralis</name>
    <dbReference type="NCBI Taxonomy" id="1891921"/>
    <lineage>
        <taxon>Bacteria</taxon>
        <taxon>Pseudomonadati</taxon>
        <taxon>Pseudomonadota</taxon>
        <taxon>Gammaproteobacteria</taxon>
        <taxon>Thiotrichales</taxon>
        <taxon>Piscirickettsiaceae</taxon>
        <taxon>Piscirickettsia</taxon>
    </lineage>
</organism>
<evidence type="ECO:0000259" key="4">
    <source>
        <dbReference type="Pfam" id="PF00497"/>
    </source>
</evidence>
<comment type="similarity">
    <text evidence="1">Belongs to the bacterial solute-binding protein 3 family.</text>
</comment>
<comment type="caution">
    <text evidence="5">The sequence shown here is derived from an EMBL/GenBank/DDBJ whole genome shotgun (WGS) entry which is preliminary data.</text>
</comment>
<dbReference type="Pfam" id="PF00497">
    <property type="entry name" value="SBP_bac_3"/>
    <property type="match status" value="1"/>
</dbReference>
<evidence type="ECO:0000313" key="5">
    <source>
        <dbReference type="EMBL" id="ODN42402.1"/>
    </source>
</evidence>
<dbReference type="RefSeq" id="WP_069312199.1">
    <property type="nucleotide sequence ID" value="NZ_MDTU01000001.1"/>
</dbReference>
<dbReference type="Gene3D" id="3.40.190.10">
    <property type="entry name" value="Periplasmic binding protein-like II"/>
    <property type="match status" value="2"/>
</dbReference>
<protein>
    <submittedName>
        <fullName evidence="5">ABC transporter substrate-binding protein</fullName>
    </submittedName>
</protein>
<name>A0ABX3A0L7_9GAMM</name>
<evidence type="ECO:0000256" key="3">
    <source>
        <dbReference type="SAM" id="SignalP"/>
    </source>
</evidence>
<sequence>MLFFFPAGILLYQLFSGAAALAACNQTFNIAYDGHWPPYQYSIQNKPKGIDLVLISQIMKRIGCSTQYKRVEHSRVANDLKLGWADIAMSIPRTLQNREGLYFSNIIRHQRFSMFVRKKNILRFNFPSIINLLNTTFKLGTSLGTQYGALYQQFVQRGGSLNIRTADNYYELPRLLITKKLNGYLMETQRGYYLLKKVRLLSQIGTTETLIDNDPTPLYIAFSKKTVSRNIVNQVNAALVEMQIDGSLEKILMAYSPKR</sequence>
<dbReference type="Proteomes" id="UP000094329">
    <property type="component" value="Unassembled WGS sequence"/>
</dbReference>
<dbReference type="PANTHER" id="PTHR35936:SF35">
    <property type="entry name" value="L-CYSTINE-BINDING PROTEIN TCYJ"/>
    <property type="match status" value="1"/>
</dbReference>
<dbReference type="SUPFAM" id="SSF53850">
    <property type="entry name" value="Periplasmic binding protein-like II"/>
    <property type="match status" value="1"/>
</dbReference>
<feature type="domain" description="Solute-binding protein family 3/N-terminal" evidence="4">
    <location>
        <begin position="29"/>
        <end position="255"/>
    </location>
</feature>
<keyword evidence="2 3" id="KW-0732">Signal</keyword>
<keyword evidence="6" id="KW-1185">Reference proteome</keyword>